<protein>
    <submittedName>
        <fullName evidence="1">Uncharacterized protein</fullName>
    </submittedName>
</protein>
<gene>
    <name evidence="1" type="ORF">JJQ60_08825</name>
</gene>
<proteinExistence type="predicted"/>
<comment type="caution">
    <text evidence="1">The sequence shown here is derived from an EMBL/GenBank/DDBJ whole genome shotgun (WGS) entry which is preliminary data.</text>
</comment>
<evidence type="ECO:0000313" key="1">
    <source>
        <dbReference type="EMBL" id="MBL0683618.1"/>
    </source>
</evidence>
<sequence>MKLIQEGAFISEIIFQVDLVSHAHERLKKSVDTFDHIGIWSAIQSILISTSNISKILSPISKYAERGEELRKLLNIDPKCIEECRKFRNKFEHYDEFISDFFENNNISFYTDFVMNPSLHSFSAESVHRGYNSHNNTLVIRGKILDLNSVIDAVKEIKLKCRRLLL</sequence>
<dbReference type="RefSeq" id="WP_201918778.1">
    <property type="nucleotide sequence ID" value="NZ_BAABAX010000005.1"/>
</dbReference>
<name>A0A936ZX77_9FLAO</name>
<dbReference type="AlphaFoldDB" id="A0A936ZX77"/>
<accession>A0A936ZX77</accession>
<organism evidence="1 2">
    <name type="scientific">Aquimarina mytili</name>
    <dbReference type="NCBI Taxonomy" id="874423"/>
    <lineage>
        <taxon>Bacteria</taxon>
        <taxon>Pseudomonadati</taxon>
        <taxon>Bacteroidota</taxon>
        <taxon>Flavobacteriia</taxon>
        <taxon>Flavobacteriales</taxon>
        <taxon>Flavobacteriaceae</taxon>
        <taxon>Aquimarina</taxon>
    </lineage>
</organism>
<reference evidence="1" key="1">
    <citation type="submission" date="2021-01" db="EMBL/GenBank/DDBJ databases">
        <authorList>
            <person name="Zhong Y.L."/>
        </authorList>
    </citation>
    <scope>NUCLEOTIDE SEQUENCE</scope>
    <source>
        <strain evidence="1">KCTC 23302</strain>
    </source>
</reference>
<evidence type="ECO:0000313" key="2">
    <source>
        <dbReference type="Proteomes" id="UP000651057"/>
    </source>
</evidence>
<dbReference type="Proteomes" id="UP000651057">
    <property type="component" value="Unassembled WGS sequence"/>
</dbReference>
<keyword evidence="2" id="KW-1185">Reference proteome</keyword>
<dbReference type="EMBL" id="JAERQJ010000003">
    <property type="protein sequence ID" value="MBL0683618.1"/>
    <property type="molecule type" value="Genomic_DNA"/>
</dbReference>